<dbReference type="FunFam" id="3.10.250.10:FF:000006">
    <property type="entry name" value="neurotrypsin isoform X2"/>
    <property type="match status" value="3"/>
</dbReference>
<keyword evidence="7" id="KW-1133">Transmembrane helix</keyword>
<feature type="disulfide bond" evidence="5">
    <location>
        <begin position="66"/>
        <end position="127"/>
    </location>
</feature>
<organism evidence="10 11">
    <name type="scientific">Holothuria leucospilota</name>
    <name type="common">Black long sea cucumber</name>
    <name type="synonym">Mertensiothuria leucospilota</name>
    <dbReference type="NCBI Taxonomy" id="206669"/>
    <lineage>
        <taxon>Eukaryota</taxon>
        <taxon>Metazoa</taxon>
        <taxon>Echinodermata</taxon>
        <taxon>Eleutherozoa</taxon>
        <taxon>Echinozoa</taxon>
        <taxon>Holothuroidea</taxon>
        <taxon>Aspidochirotacea</taxon>
        <taxon>Aspidochirotida</taxon>
        <taxon>Holothuriidae</taxon>
        <taxon>Holothuria</taxon>
    </lineage>
</organism>
<dbReference type="Pfam" id="PF00530">
    <property type="entry name" value="SRCR"/>
    <property type="match status" value="4"/>
</dbReference>
<feature type="domain" description="SRCR" evidence="9">
    <location>
        <begin position="368"/>
        <end position="465"/>
    </location>
</feature>
<feature type="disulfide bond" evidence="5">
    <location>
        <begin position="184"/>
        <end position="245"/>
    </location>
</feature>
<feature type="domain" description="SRCR" evidence="9">
    <location>
        <begin position="260"/>
        <end position="361"/>
    </location>
</feature>
<keyword evidence="7" id="KW-0812">Transmembrane</keyword>
<evidence type="ECO:0000256" key="1">
    <source>
        <dbReference type="ARBA" id="ARBA00022729"/>
    </source>
</evidence>
<evidence type="ECO:0000256" key="5">
    <source>
        <dbReference type="PROSITE-ProRule" id="PRU00196"/>
    </source>
</evidence>
<comment type="caution">
    <text evidence="10">The sequence shown here is derived from an EMBL/GenBank/DDBJ whole genome shotgun (WGS) entry which is preliminary data.</text>
</comment>
<keyword evidence="4" id="KW-0325">Glycoprotein</keyword>
<dbReference type="PROSITE" id="PS00420">
    <property type="entry name" value="SRCR_1"/>
    <property type="match status" value="2"/>
</dbReference>
<keyword evidence="2" id="KW-0677">Repeat</keyword>
<evidence type="ECO:0000256" key="3">
    <source>
        <dbReference type="ARBA" id="ARBA00023157"/>
    </source>
</evidence>
<accession>A0A9Q1CI31</accession>
<feature type="disulfide bond" evidence="5">
    <location>
        <begin position="330"/>
        <end position="340"/>
    </location>
</feature>
<evidence type="ECO:0000256" key="4">
    <source>
        <dbReference type="ARBA" id="ARBA00023180"/>
    </source>
</evidence>
<comment type="caution">
    <text evidence="5">Lacks conserved residue(s) required for the propagation of feature annotation.</text>
</comment>
<dbReference type="PRINTS" id="PR00258">
    <property type="entry name" value="SPERACTRCPTR"/>
</dbReference>
<dbReference type="EMBL" id="JAIZAY010000003">
    <property type="protein sequence ID" value="KAJ8045812.1"/>
    <property type="molecule type" value="Genomic_DNA"/>
</dbReference>
<evidence type="ECO:0000313" key="11">
    <source>
        <dbReference type="Proteomes" id="UP001152320"/>
    </source>
</evidence>
<feature type="disulfide bond" evidence="5">
    <location>
        <begin position="393"/>
        <end position="457"/>
    </location>
</feature>
<evidence type="ECO:0000256" key="8">
    <source>
        <dbReference type="SAM" id="SignalP"/>
    </source>
</evidence>
<feature type="disulfide bond" evidence="5">
    <location>
        <begin position="53"/>
        <end position="117"/>
    </location>
</feature>
<dbReference type="SUPFAM" id="SSF56487">
    <property type="entry name" value="SRCR-like"/>
    <property type="match status" value="4"/>
</dbReference>
<feature type="region of interest" description="Disordered" evidence="6">
    <location>
        <begin position="631"/>
        <end position="653"/>
    </location>
</feature>
<feature type="transmembrane region" description="Helical" evidence="7">
    <location>
        <begin position="474"/>
        <end position="498"/>
    </location>
</feature>
<dbReference type="Gene3D" id="3.10.250.10">
    <property type="entry name" value="SRCR-like domain"/>
    <property type="match status" value="4"/>
</dbReference>
<evidence type="ECO:0000313" key="10">
    <source>
        <dbReference type="EMBL" id="KAJ8045812.1"/>
    </source>
</evidence>
<evidence type="ECO:0000256" key="2">
    <source>
        <dbReference type="ARBA" id="ARBA00022737"/>
    </source>
</evidence>
<keyword evidence="7" id="KW-0472">Membrane</keyword>
<feature type="disulfide bond" evidence="5">
    <location>
        <begin position="215"/>
        <end position="225"/>
    </location>
</feature>
<evidence type="ECO:0000256" key="6">
    <source>
        <dbReference type="SAM" id="MobiDB-lite"/>
    </source>
</evidence>
<dbReference type="PANTHER" id="PTHR48071:SF18">
    <property type="entry name" value="DELETED IN MALIGNANT BRAIN TUMORS 1 PROTEIN-RELATED"/>
    <property type="match status" value="1"/>
</dbReference>
<protein>
    <submittedName>
        <fullName evidence="10">Deleted in malignant brain tumors 1 protein</fullName>
    </submittedName>
</protein>
<feature type="domain" description="SRCR" evidence="9">
    <location>
        <begin position="29"/>
        <end position="128"/>
    </location>
</feature>
<keyword evidence="11" id="KW-1185">Reference proteome</keyword>
<proteinExistence type="predicted"/>
<feature type="chain" id="PRO_5040275546" evidence="8">
    <location>
        <begin position="24"/>
        <end position="653"/>
    </location>
</feature>
<feature type="compositionally biased region" description="Polar residues" evidence="6">
    <location>
        <begin position="643"/>
        <end position="653"/>
    </location>
</feature>
<dbReference type="InterPro" id="IPR036772">
    <property type="entry name" value="SRCR-like_dom_sf"/>
</dbReference>
<dbReference type="OrthoDB" id="536948at2759"/>
<dbReference type="GO" id="GO:0016020">
    <property type="term" value="C:membrane"/>
    <property type="evidence" value="ECO:0007669"/>
    <property type="project" value="InterPro"/>
</dbReference>
<feature type="disulfide bond" evidence="5">
    <location>
        <begin position="437"/>
        <end position="447"/>
    </location>
</feature>
<dbReference type="PANTHER" id="PTHR48071">
    <property type="entry name" value="SRCR DOMAIN-CONTAINING PROTEIN"/>
    <property type="match status" value="1"/>
</dbReference>
<name>A0A9Q1CI31_HOLLE</name>
<dbReference type="Proteomes" id="UP001152320">
    <property type="component" value="Chromosome 3"/>
</dbReference>
<feature type="domain" description="SRCR" evidence="9">
    <location>
        <begin position="146"/>
        <end position="246"/>
    </location>
</feature>
<feature type="signal peptide" evidence="8">
    <location>
        <begin position="1"/>
        <end position="23"/>
    </location>
</feature>
<dbReference type="PROSITE" id="PS50287">
    <property type="entry name" value="SRCR_2"/>
    <property type="match status" value="4"/>
</dbReference>
<keyword evidence="1 8" id="KW-0732">Signal</keyword>
<evidence type="ECO:0000259" key="9">
    <source>
        <dbReference type="PROSITE" id="PS50287"/>
    </source>
</evidence>
<dbReference type="SMART" id="SM00202">
    <property type="entry name" value="SR"/>
    <property type="match status" value="4"/>
</dbReference>
<feature type="disulfide bond" evidence="5">
    <location>
        <begin position="97"/>
        <end position="107"/>
    </location>
</feature>
<gene>
    <name evidence="10" type="ORF">HOLleu_08906</name>
</gene>
<dbReference type="AlphaFoldDB" id="A0A9Q1CI31"/>
<feature type="disulfide bond" evidence="5">
    <location>
        <begin position="171"/>
        <end position="235"/>
    </location>
</feature>
<sequence length="653" mass="71473">MHYEVCLYLCFLGTICLIASVKGTGNGDLRLIGGGSYYGRVEIYYDGQWGTVCDDSWDLADAEVVCRQLGLGPAVLALDDAYYGEGVGPIILDDVSCSGYEQRLDQCLTNGLYSHNCVHGEDAGVQCSTKGFSPTTLYNLAMDGSVRLRDGLFPYEGRVEVYYNGAWGTVCDDDWDLDDASVVCRQLGYSSVIDAPGGAYFGEGYGSIVLDDVNCDGYESSLLECQSYTLNYHNCGHSEDAGVICSYDSVDDEYIREGSVRLMGSASENTGRVEIYHLGTWGTVCDDGWNLKDANVVCRQLGYPDGAYSADDSAYFGQGDGHIFLDDVYCTGKEHYLADCKHGGWLNHNCGHGEDAGVRCNIPVQYYPRLVNGTTWYEGRVEVWNAGHWEGVCASDFHVQEARTVCKQLGFSDVEEVYNNEKFGNSFNFVLSVYFSCGVYDTDLSICSEYPRGSYYCEATAIRCKHDEPLSGTAITLIIFAVLFFMGIAVTCCIVVVCKQTSKRNGRSAPRVAVISGTNNLAGGQTTSTRSQQMTFIPQTNISDVGLPSYNEVVLNPAYNYPPVNINTSITPHPFPQGTAMQANFTVTSSFQMPPNPAFPNINPPSVVHPPPPTTNLNTNQQYNTQNHHILQSNDPVYPPNHHLSTTNAPSIP</sequence>
<dbReference type="InterPro" id="IPR001190">
    <property type="entry name" value="SRCR"/>
</dbReference>
<reference evidence="10" key="1">
    <citation type="submission" date="2021-10" db="EMBL/GenBank/DDBJ databases">
        <title>Tropical sea cucumber genome reveals ecological adaptation and Cuvierian tubules defense mechanism.</title>
        <authorList>
            <person name="Chen T."/>
        </authorList>
    </citation>
    <scope>NUCLEOTIDE SEQUENCE</scope>
    <source>
        <strain evidence="10">Nanhai2018</strain>
        <tissue evidence="10">Muscle</tissue>
    </source>
</reference>
<keyword evidence="3 5" id="KW-1015">Disulfide bond</keyword>
<evidence type="ECO:0000256" key="7">
    <source>
        <dbReference type="SAM" id="Phobius"/>
    </source>
</evidence>